<comment type="caution">
    <text evidence="3">The sequence shown here is derived from an EMBL/GenBank/DDBJ whole genome shotgun (WGS) entry which is preliminary data.</text>
</comment>
<name>A0AAV4MM34_CAEEX</name>
<keyword evidence="2" id="KW-0812">Transmembrane</keyword>
<feature type="non-terminal residue" evidence="3">
    <location>
        <position position="1"/>
    </location>
</feature>
<feature type="transmembrane region" description="Helical" evidence="2">
    <location>
        <begin position="6"/>
        <end position="23"/>
    </location>
</feature>
<evidence type="ECO:0000313" key="3">
    <source>
        <dbReference type="EMBL" id="GIX71849.1"/>
    </source>
</evidence>
<dbReference type="AlphaFoldDB" id="A0AAV4MM34"/>
<feature type="region of interest" description="Disordered" evidence="1">
    <location>
        <begin position="40"/>
        <end position="69"/>
    </location>
</feature>
<gene>
    <name evidence="3" type="ORF">CEXT_492691</name>
</gene>
<feature type="compositionally biased region" description="Polar residues" evidence="1">
    <location>
        <begin position="40"/>
        <end position="57"/>
    </location>
</feature>
<organism evidence="3 4">
    <name type="scientific">Caerostris extrusa</name>
    <name type="common">Bark spider</name>
    <name type="synonym">Caerostris bankana</name>
    <dbReference type="NCBI Taxonomy" id="172846"/>
    <lineage>
        <taxon>Eukaryota</taxon>
        <taxon>Metazoa</taxon>
        <taxon>Ecdysozoa</taxon>
        <taxon>Arthropoda</taxon>
        <taxon>Chelicerata</taxon>
        <taxon>Arachnida</taxon>
        <taxon>Araneae</taxon>
        <taxon>Araneomorphae</taxon>
        <taxon>Entelegynae</taxon>
        <taxon>Araneoidea</taxon>
        <taxon>Araneidae</taxon>
        <taxon>Caerostris</taxon>
    </lineage>
</organism>
<evidence type="ECO:0000256" key="2">
    <source>
        <dbReference type="SAM" id="Phobius"/>
    </source>
</evidence>
<proteinExistence type="predicted"/>
<protein>
    <submittedName>
        <fullName evidence="3">Uncharacterized protein</fullName>
    </submittedName>
</protein>
<accession>A0AAV4MM34</accession>
<sequence length="69" mass="7596">PVPQSDVFLLLCGDFLLLSLIFIGHPGRLAAIVDADNGPTETFNGDQTQEGWQGSHTTQHKIHDIRRSL</sequence>
<keyword evidence="2" id="KW-0472">Membrane</keyword>
<reference evidence="3 4" key="1">
    <citation type="submission" date="2021-06" db="EMBL/GenBank/DDBJ databases">
        <title>Caerostris extrusa draft genome.</title>
        <authorList>
            <person name="Kono N."/>
            <person name="Arakawa K."/>
        </authorList>
    </citation>
    <scope>NUCLEOTIDE SEQUENCE [LARGE SCALE GENOMIC DNA]</scope>
</reference>
<evidence type="ECO:0000313" key="4">
    <source>
        <dbReference type="Proteomes" id="UP001054945"/>
    </source>
</evidence>
<dbReference type="EMBL" id="BPLR01019796">
    <property type="protein sequence ID" value="GIX71849.1"/>
    <property type="molecule type" value="Genomic_DNA"/>
</dbReference>
<keyword evidence="4" id="KW-1185">Reference proteome</keyword>
<keyword evidence="2" id="KW-1133">Transmembrane helix</keyword>
<dbReference type="Proteomes" id="UP001054945">
    <property type="component" value="Unassembled WGS sequence"/>
</dbReference>
<evidence type="ECO:0000256" key="1">
    <source>
        <dbReference type="SAM" id="MobiDB-lite"/>
    </source>
</evidence>